<feature type="binding site" evidence="7">
    <location>
        <position position="101"/>
    </location>
    <ligand>
        <name>substrate</name>
    </ligand>
</feature>
<dbReference type="FunCoup" id="A0A1S3JH03">
    <property type="interactions" value="339"/>
</dbReference>
<feature type="binding site" evidence="8">
    <location>
        <position position="182"/>
    </location>
    <ligand>
        <name>Mg(2+)</name>
        <dbReference type="ChEBI" id="CHEBI:18420"/>
    </ligand>
</feature>
<feature type="binding site" evidence="7">
    <location>
        <position position="22"/>
    </location>
    <ligand>
        <name>substrate</name>
    </ligand>
</feature>
<gene>
    <name evidence="10" type="primary">LOC106172819</name>
</gene>
<feature type="binding site" evidence="8">
    <location>
        <position position="13"/>
    </location>
    <ligand>
        <name>Mg(2+)</name>
        <dbReference type="ChEBI" id="CHEBI:18420"/>
    </ligand>
</feature>
<dbReference type="InterPro" id="IPR023214">
    <property type="entry name" value="HAD_sf"/>
</dbReference>
<name>A0A1S3JH03_LINAN</name>
<dbReference type="GO" id="GO:0046872">
    <property type="term" value="F:metal ion binding"/>
    <property type="evidence" value="ECO:0007669"/>
    <property type="project" value="UniProtKB-KW"/>
</dbReference>
<feature type="binding site" evidence="8">
    <location>
        <position position="11"/>
    </location>
    <ligand>
        <name>Mg(2+)</name>
        <dbReference type="ChEBI" id="CHEBI:18420"/>
    </ligand>
</feature>
<dbReference type="InterPro" id="IPR016965">
    <property type="entry name" value="Pase_PHOSPHO-typ"/>
</dbReference>
<evidence type="ECO:0000256" key="3">
    <source>
        <dbReference type="ARBA" id="ARBA00022723"/>
    </source>
</evidence>
<evidence type="ECO:0000256" key="7">
    <source>
        <dbReference type="PIRSR" id="PIRSR031051-2"/>
    </source>
</evidence>
<proteinExistence type="inferred from homology"/>
<dbReference type="OrthoDB" id="10267182at2759"/>
<feature type="active site" description="Proton donor" evidence="6">
    <location>
        <position position="13"/>
    </location>
</feature>
<organism evidence="9 10">
    <name type="scientific">Lingula anatina</name>
    <name type="common">Brachiopod</name>
    <name type="synonym">Lingula unguis</name>
    <dbReference type="NCBI Taxonomy" id="7574"/>
    <lineage>
        <taxon>Eukaryota</taxon>
        <taxon>Metazoa</taxon>
        <taxon>Spiralia</taxon>
        <taxon>Lophotrochozoa</taxon>
        <taxon>Brachiopoda</taxon>
        <taxon>Linguliformea</taxon>
        <taxon>Lingulata</taxon>
        <taxon>Lingulida</taxon>
        <taxon>Linguloidea</taxon>
        <taxon>Lingulidae</taxon>
        <taxon>Lingula</taxon>
    </lineage>
</organism>
<dbReference type="SUPFAM" id="SSF56784">
    <property type="entry name" value="HAD-like"/>
    <property type="match status" value="1"/>
</dbReference>
<keyword evidence="9" id="KW-1185">Reference proteome</keyword>
<evidence type="ECO:0000256" key="6">
    <source>
        <dbReference type="PIRSR" id="PIRSR031051-1"/>
    </source>
</evidence>
<sequence length="247" mass="28175">MTEKKILVSLDFDHTIIDDNSDTHVTKLLPNGEVPEDTKSMYSNKNWTRYMGAIFEDLHKQGVLAAQIHKCMHEIEFTQGMTELIKYLGTSDRFEVIIISDSNSIFIDTILEASDLKQYVDEVYTNPAEFDCNGCLRINNYHTQDWCDLSTINLCKGHILETHIAKQKSNGIQYQKIAYIGDGSNDLCACLKLGQDDLIFPRRGFRLLKKIEAIKESNGQEDVPMPLEASIHPWDNALHIEEVLHSL</sequence>
<dbReference type="GO" id="GO:0016791">
    <property type="term" value="F:phosphatase activity"/>
    <property type="evidence" value="ECO:0007669"/>
    <property type="project" value="InterPro"/>
</dbReference>
<dbReference type="Pfam" id="PF06888">
    <property type="entry name" value="Put_Phosphatase"/>
    <property type="match status" value="1"/>
</dbReference>
<evidence type="ECO:0000313" key="10">
    <source>
        <dbReference type="RefSeq" id="XP_013409179.1"/>
    </source>
</evidence>
<dbReference type="InParanoid" id="A0A1S3JH03"/>
<evidence type="ECO:0000256" key="2">
    <source>
        <dbReference type="ARBA" id="ARBA00008541"/>
    </source>
</evidence>
<comment type="cofactor">
    <cofactor evidence="1 8">
        <name>Mg(2+)</name>
        <dbReference type="ChEBI" id="CHEBI:18420"/>
    </cofactor>
</comment>
<keyword evidence="3 8" id="KW-0479">Metal-binding</keyword>
<evidence type="ECO:0000256" key="8">
    <source>
        <dbReference type="PIRSR" id="PIRSR031051-3"/>
    </source>
</evidence>
<keyword evidence="5 8" id="KW-0460">Magnesium</keyword>
<keyword evidence="4" id="KW-0378">Hydrolase</keyword>
<dbReference type="NCBIfam" id="TIGR01488">
    <property type="entry name" value="HAD-SF-IB"/>
    <property type="match status" value="1"/>
</dbReference>
<reference evidence="10" key="1">
    <citation type="submission" date="2025-08" db="UniProtKB">
        <authorList>
            <consortium name="RefSeq"/>
        </authorList>
    </citation>
    <scope>IDENTIFICATION</scope>
    <source>
        <tissue evidence="10">Gonads</tissue>
    </source>
</reference>
<dbReference type="PIRSF" id="PIRSF031051">
    <property type="entry name" value="PyrdxlP_Pase_PHOSPHO2"/>
    <property type="match status" value="1"/>
</dbReference>
<evidence type="ECO:0000313" key="9">
    <source>
        <dbReference type="Proteomes" id="UP000085678"/>
    </source>
</evidence>
<dbReference type="KEGG" id="lak:106172819"/>
<dbReference type="STRING" id="7574.A0A1S3JH03"/>
<evidence type="ECO:0000256" key="5">
    <source>
        <dbReference type="ARBA" id="ARBA00022842"/>
    </source>
</evidence>
<dbReference type="Gene3D" id="3.40.50.1000">
    <property type="entry name" value="HAD superfamily/HAD-like"/>
    <property type="match status" value="1"/>
</dbReference>
<accession>A0A1S3JH03</accession>
<dbReference type="RefSeq" id="XP_013409179.1">
    <property type="nucleotide sequence ID" value="XM_013553725.1"/>
</dbReference>
<evidence type="ECO:0000256" key="4">
    <source>
        <dbReference type="ARBA" id="ARBA00022801"/>
    </source>
</evidence>
<dbReference type="NCBIfam" id="TIGR01489">
    <property type="entry name" value="DKMTPPase-SF"/>
    <property type="match status" value="1"/>
</dbReference>
<comment type="similarity">
    <text evidence="2">Belongs to the HAD-like hydrolase superfamily. PHOSPHO family.</text>
</comment>
<dbReference type="PANTHER" id="PTHR20889:SF12">
    <property type="entry name" value="LP01149P"/>
    <property type="match status" value="1"/>
</dbReference>
<dbReference type="GeneID" id="106172819"/>
<dbReference type="PANTHER" id="PTHR20889">
    <property type="entry name" value="PHOSPHATASE, ORPHAN 1, 2"/>
    <property type="match status" value="1"/>
</dbReference>
<dbReference type="Proteomes" id="UP000085678">
    <property type="component" value="Unplaced"/>
</dbReference>
<dbReference type="InterPro" id="IPR036412">
    <property type="entry name" value="HAD-like_sf"/>
</dbReference>
<feature type="active site" description="Nucleophile" evidence="6">
    <location>
        <position position="11"/>
    </location>
</feature>
<evidence type="ECO:0000256" key="1">
    <source>
        <dbReference type="ARBA" id="ARBA00001946"/>
    </source>
</evidence>
<protein>
    <submittedName>
        <fullName evidence="10">Pyridoxal phosphate phosphatase PHOSPHO2-like</fullName>
    </submittedName>
</protein>
<dbReference type="InterPro" id="IPR006384">
    <property type="entry name" value="HAD_hydro_PyrdxlP_Pase-like"/>
</dbReference>
<dbReference type="AlphaFoldDB" id="A0A1S3JH03"/>